<dbReference type="NCBIfam" id="TIGR00738">
    <property type="entry name" value="rrf2_super"/>
    <property type="match status" value="1"/>
</dbReference>
<gene>
    <name evidence="3" type="ORF">AVDCRST_MAG16-2988</name>
</gene>
<dbReference type="PANTHER" id="PTHR33221:SF5">
    <property type="entry name" value="HTH-TYPE TRANSCRIPTIONAL REGULATOR ISCR"/>
    <property type="match status" value="1"/>
</dbReference>
<sequence>MHISAKADYAVRAAVHLASVSSGPTTTEAIAAAQGIPGKFLEAIMTSLKAAGVVRSQRGPSGGFWLSRPADAITVADVIRAVDGPLASVRGQPPESVVYTGSAQPLQAVWLAVRSALREVLEHVTLADLATSRLPEPVERRAAEPHVWHTADTCLPPEPGPPSPAQEVPRRRA</sequence>
<dbReference type="GO" id="GO:0016779">
    <property type="term" value="F:nucleotidyltransferase activity"/>
    <property type="evidence" value="ECO:0007669"/>
    <property type="project" value="UniProtKB-KW"/>
</dbReference>
<dbReference type="PROSITE" id="PS51197">
    <property type="entry name" value="HTH_RRF2_2"/>
    <property type="match status" value="1"/>
</dbReference>
<dbReference type="SUPFAM" id="SSF46785">
    <property type="entry name" value="Winged helix' DNA-binding domain"/>
    <property type="match status" value="1"/>
</dbReference>
<name>A0A6J4ML72_9ACTN</name>
<dbReference type="InterPro" id="IPR036388">
    <property type="entry name" value="WH-like_DNA-bd_sf"/>
</dbReference>
<evidence type="ECO:0000256" key="1">
    <source>
        <dbReference type="ARBA" id="ARBA00023125"/>
    </source>
</evidence>
<dbReference type="EMBL" id="CADCUE010000284">
    <property type="protein sequence ID" value="CAA9360576.1"/>
    <property type="molecule type" value="Genomic_DNA"/>
</dbReference>
<feature type="region of interest" description="Disordered" evidence="2">
    <location>
        <begin position="149"/>
        <end position="173"/>
    </location>
</feature>
<dbReference type="InterPro" id="IPR036390">
    <property type="entry name" value="WH_DNA-bd_sf"/>
</dbReference>
<keyword evidence="1" id="KW-0238">DNA-binding</keyword>
<evidence type="ECO:0000256" key="2">
    <source>
        <dbReference type="SAM" id="MobiDB-lite"/>
    </source>
</evidence>
<accession>A0A6J4ML72</accession>
<dbReference type="GO" id="GO:0005829">
    <property type="term" value="C:cytosol"/>
    <property type="evidence" value="ECO:0007669"/>
    <property type="project" value="TreeGrafter"/>
</dbReference>
<proteinExistence type="predicted"/>
<protein>
    <submittedName>
        <fullName evidence="3">Predicted transcriptional regulator of sulfate adenylyltransferase, Rrf2 family</fullName>
    </submittedName>
</protein>
<dbReference type="GO" id="GO:0003677">
    <property type="term" value="F:DNA binding"/>
    <property type="evidence" value="ECO:0007669"/>
    <property type="project" value="UniProtKB-KW"/>
</dbReference>
<dbReference type="InterPro" id="IPR030489">
    <property type="entry name" value="TR_Rrf2-type_CS"/>
</dbReference>
<keyword evidence="3" id="KW-0808">Transferase</keyword>
<evidence type="ECO:0000313" key="3">
    <source>
        <dbReference type="EMBL" id="CAA9360576.1"/>
    </source>
</evidence>
<dbReference type="PANTHER" id="PTHR33221">
    <property type="entry name" value="WINGED HELIX-TURN-HELIX TRANSCRIPTIONAL REGULATOR, RRF2 FAMILY"/>
    <property type="match status" value="1"/>
</dbReference>
<dbReference type="InterPro" id="IPR000944">
    <property type="entry name" value="Tscrpt_reg_Rrf2"/>
</dbReference>
<dbReference type="GO" id="GO:0003700">
    <property type="term" value="F:DNA-binding transcription factor activity"/>
    <property type="evidence" value="ECO:0007669"/>
    <property type="project" value="TreeGrafter"/>
</dbReference>
<dbReference type="Gene3D" id="1.10.10.10">
    <property type="entry name" value="Winged helix-like DNA-binding domain superfamily/Winged helix DNA-binding domain"/>
    <property type="match status" value="1"/>
</dbReference>
<dbReference type="AlphaFoldDB" id="A0A6J4ML72"/>
<dbReference type="Pfam" id="PF02082">
    <property type="entry name" value="Rrf2"/>
    <property type="match status" value="1"/>
</dbReference>
<reference evidence="3" key="1">
    <citation type="submission" date="2020-02" db="EMBL/GenBank/DDBJ databases">
        <authorList>
            <person name="Meier V. D."/>
        </authorList>
    </citation>
    <scope>NUCLEOTIDE SEQUENCE</scope>
    <source>
        <strain evidence="3">AVDCRST_MAG16</strain>
    </source>
</reference>
<keyword evidence="3" id="KW-0548">Nucleotidyltransferase</keyword>
<dbReference type="PROSITE" id="PS01332">
    <property type="entry name" value="HTH_RRF2_1"/>
    <property type="match status" value="1"/>
</dbReference>
<organism evidence="3">
    <name type="scientific">uncultured Frankineae bacterium</name>
    <dbReference type="NCBI Taxonomy" id="437475"/>
    <lineage>
        <taxon>Bacteria</taxon>
        <taxon>Bacillati</taxon>
        <taxon>Actinomycetota</taxon>
        <taxon>Actinomycetes</taxon>
        <taxon>Frankiales</taxon>
        <taxon>environmental samples</taxon>
    </lineage>
</organism>